<proteinExistence type="predicted"/>
<dbReference type="Gene3D" id="2.40.50.230">
    <property type="entry name" value="Gp5 N-terminal domain"/>
    <property type="match status" value="1"/>
</dbReference>
<dbReference type="OrthoDB" id="2621843at2"/>
<reference evidence="1 2" key="1">
    <citation type="submission" date="2014-06" db="EMBL/GenBank/DDBJ databases">
        <title>Draft genome sequence of Paenibacillus sp. MSt1.</title>
        <authorList>
            <person name="Aw Y.K."/>
            <person name="Ong K.S."/>
            <person name="Gan H.M."/>
            <person name="Lee S.M."/>
        </authorList>
    </citation>
    <scope>NUCLEOTIDE SEQUENCE [LARGE SCALE GENOMIC DNA]</scope>
    <source>
        <strain evidence="1 2">MSt1</strain>
    </source>
</reference>
<evidence type="ECO:0000313" key="1">
    <source>
        <dbReference type="EMBL" id="KEQ22882.1"/>
    </source>
</evidence>
<dbReference type="RefSeq" id="WP_036690227.1">
    <property type="nucleotide sequence ID" value="NZ_JNVM01000031.1"/>
</dbReference>
<organism evidence="1 2">
    <name type="scientific">Paenibacillus tyrfis</name>
    <dbReference type="NCBI Taxonomy" id="1501230"/>
    <lineage>
        <taxon>Bacteria</taxon>
        <taxon>Bacillati</taxon>
        <taxon>Bacillota</taxon>
        <taxon>Bacilli</taxon>
        <taxon>Bacillales</taxon>
        <taxon>Paenibacillaceae</taxon>
        <taxon>Paenibacillus</taxon>
    </lineage>
</organism>
<dbReference type="eggNOG" id="ENOG5030689">
    <property type="taxonomic scope" value="Bacteria"/>
</dbReference>
<dbReference type="Proteomes" id="UP000028123">
    <property type="component" value="Unassembled WGS sequence"/>
</dbReference>
<protein>
    <submittedName>
        <fullName evidence="1">Uncharacterized protein</fullName>
    </submittedName>
</protein>
<dbReference type="EMBL" id="JNVM01000031">
    <property type="protein sequence ID" value="KEQ22882.1"/>
    <property type="molecule type" value="Genomic_DNA"/>
</dbReference>
<accession>A0A081NWQ9</accession>
<keyword evidence="2" id="KW-1185">Reference proteome</keyword>
<dbReference type="AlphaFoldDB" id="A0A081NWQ9"/>
<evidence type="ECO:0000313" key="2">
    <source>
        <dbReference type="Proteomes" id="UP000028123"/>
    </source>
</evidence>
<name>A0A081NWQ9_9BACL</name>
<sequence>MSKVDPAGELAKLLDAAIQKRLAETNVAFPCRVVSFSSGNGLAVVQPLQGGGRAAPVQNVPVLGQRLKTSEGIEQTFFPSLRPGDIVYVVCSDRHIKGETGEAGSSRRVHDANDAVIVGVFPCSLPNS</sequence>
<dbReference type="InterPro" id="IPR037026">
    <property type="entry name" value="Vgr_OB-fold_dom_sf"/>
</dbReference>
<gene>
    <name evidence="1" type="ORF">ET33_21295</name>
</gene>
<comment type="caution">
    <text evidence="1">The sequence shown here is derived from an EMBL/GenBank/DDBJ whole genome shotgun (WGS) entry which is preliminary data.</text>
</comment>